<dbReference type="Pfam" id="PF13455">
    <property type="entry name" value="MUG113"/>
    <property type="match status" value="1"/>
</dbReference>
<dbReference type="AlphaFoldDB" id="A0A4R4K242"/>
<reference evidence="2 3" key="1">
    <citation type="journal article" date="2019" name="Int. J. Syst. Evol. Microbiol.">
        <title>Photorhabdus khanii subsp. guanajuatensis subsp. nov., isolated from Heterorhabditis atacamensis, and Photorhabdus luminescens subsp. mexicana subsp. nov., isolated from Heterorhabditis mexicana entomopathogenic nematodes.</title>
        <authorList>
            <person name="Machado R.A.R."/>
            <person name="Bruno P."/>
            <person name="Arce C.C.M."/>
            <person name="Liechti N."/>
            <person name="Kohler A."/>
            <person name="Bernal J."/>
            <person name="Bruggmann R."/>
            <person name="Turlings T.C.J."/>
        </authorList>
    </citation>
    <scope>NUCLEOTIDE SEQUENCE [LARGE SCALE GENOMIC DNA]</scope>
    <source>
        <strain evidence="2 3">MEX20-17</strain>
    </source>
</reference>
<dbReference type="SMART" id="SM00974">
    <property type="entry name" value="T5orf172"/>
    <property type="match status" value="1"/>
</dbReference>
<dbReference type="InterPro" id="IPR018306">
    <property type="entry name" value="Phage_T5_Orf172_DNA-bd"/>
</dbReference>
<dbReference type="Proteomes" id="UP000295598">
    <property type="component" value="Unassembled WGS sequence"/>
</dbReference>
<protein>
    <recommendedName>
        <fullName evidence="1">Bacteriophage T5 Orf172 DNA-binding domain-containing protein</fullName>
    </recommendedName>
</protein>
<gene>
    <name evidence="2" type="ORF">C5467_05200</name>
</gene>
<proteinExistence type="predicted"/>
<sequence length="420" mass="47789">MLRLSPMQPRQKVTIDDIFSEPDDLGLLVVEPLKMYSPTGNLPVSRLEEINAFYVVHGRPPLPDSEEFKETLLAQRLRALRDNKQCYEMLQPFDIHGLLADENPGNIHEPSVSSSTPSVVVDKSELVTSLDDIFADDDDGLLSFSEPDIFTLKHVPIEKKMQPDEIAKRQLCPDFHRFSPLFETVQNGLKMGAFSFVRFRHELKIHEGDFFILNGIMGYVDKVGERLEEYGPWNARLHLVFENGTEMNMLFLSLTHGLVRDTEGRKVVLNGQSIRPDEAPVPTGYVYVLATHSNEPALQCFKPDLYKIGFTEGTIEERIKHAEKDKTFLEAPVRIVMTTQCFNINTHKLEALIHGFLGKQRLNITLRGLDGQTYHPREWFHTPLATVLSVIKYILDGTISQYRMDNTTGKIAAKRDADHS</sequence>
<feature type="domain" description="Bacteriophage T5 Orf172 DNA-binding" evidence="1">
    <location>
        <begin position="300"/>
        <end position="394"/>
    </location>
</feature>
<evidence type="ECO:0000313" key="2">
    <source>
        <dbReference type="EMBL" id="TDB61328.1"/>
    </source>
</evidence>
<evidence type="ECO:0000313" key="3">
    <source>
        <dbReference type="Proteomes" id="UP000295598"/>
    </source>
</evidence>
<accession>A0A4R4K242</accession>
<comment type="caution">
    <text evidence="2">The sequence shown here is derived from an EMBL/GenBank/DDBJ whole genome shotgun (WGS) entry which is preliminary data.</text>
</comment>
<organism evidence="2 3">
    <name type="scientific">Photorhabdus khanii subsp. guanajuatensis</name>
    <dbReference type="NCBI Taxonomy" id="2100166"/>
    <lineage>
        <taxon>Bacteria</taxon>
        <taxon>Pseudomonadati</taxon>
        <taxon>Pseudomonadota</taxon>
        <taxon>Gammaproteobacteria</taxon>
        <taxon>Enterobacterales</taxon>
        <taxon>Morganellaceae</taxon>
        <taxon>Photorhabdus</taxon>
    </lineage>
</organism>
<name>A0A4R4K242_9GAMM</name>
<evidence type="ECO:0000259" key="1">
    <source>
        <dbReference type="SMART" id="SM00974"/>
    </source>
</evidence>
<dbReference type="EMBL" id="PUJY01000005">
    <property type="protein sequence ID" value="TDB61328.1"/>
    <property type="molecule type" value="Genomic_DNA"/>
</dbReference>